<evidence type="ECO:0000313" key="1">
    <source>
        <dbReference type="EMBL" id="KAG5631031.1"/>
    </source>
</evidence>
<gene>
    <name evidence="1" type="ORF">H5410_002748</name>
</gene>
<comment type="caution">
    <text evidence="1">The sequence shown here is derived from an EMBL/GenBank/DDBJ whole genome shotgun (WGS) entry which is preliminary data.</text>
</comment>
<name>A0A9J6B3R1_SOLCO</name>
<dbReference type="AlphaFoldDB" id="A0A9J6B3R1"/>
<proteinExistence type="predicted"/>
<keyword evidence="2" id="KW-1185">Reference proteome</keyword>
<sequence length="212" mass="22172">MMSSWLSRTTSSCTAICSSSISISDSVCPAASLCISPIVAGGVPKILGVSLSFAPPIRVVKLCCDLWSLPLIIAWVILAGWEEDKAPGTYEEEEGADVPEGSEVEVWGGAPAGSDSMLTSGKVSAGVALLLSAFSHVNLASIRRMSVEENGVTSISLAGSWGTLAHRQNSMIRTGDGNVVCICLARTAISCEISNPMSIRLLDMIDPRQATL</sequence>
<evidence type="ECO:0000313" key="2">
    <source>
        <dbReference type="Proteomes" id="UP000824120"/>
    </source>
</evidence>
<protein>
    <submittedName>
        <fullName evidence="1">Uncharacterized protein</fullName>
    </submittedName>
</protein>
<dbReference type="EMBL" id="JACXVP010000001">
    <property type="protein sequence ID" value="KAG5631031.1"/>
    <property type="molecule type" value="Genomic_DNA"/>
</dbReference>
<organism evidence="1 2">
    <name type="scientific">Solanum commersonii</name>
    <name type="common">Commerson's wild potato</name>
    <name type="synonym">Commerson's nightshade</name>
    <dbReference type="NCBI Taxonomy" id="4109"/>
    <lineage>
        <taxon>Eukaryota</taxon>
        <taxon>Viridiplantae</taxon>
        <taxon>Streptophyta</taxon>
        <taxon>Embryophyta</taxon>
        <taxon>Tracheophyta</taxon>
        <taxon>Spermatophyta</taxon>
        <taxon>Magnoliopsida</taxon>
        <taxon>eudicotyledons</taxon>
        <taxon>Gunneridae</taxon>
        <taxon>Pentapetalae</taxon>
        <taxon>asterids</taxon>
        <taxon>lamiids</taxon>
        <taxon>Solanales</taxon>
        <taxon>Solanaceae</taxon>
        <taxon>Solanoideae</taxon>
        <taxon>Solaneae</taxon>
        <taxon>Solanum</taxon>
    </lineage>
</organism>
<reference evidence="1 2" key="1">
    <citation type="submission" date="2020-09" db="EMBL/GenBank/DDBJ databases">
        <title>De no assembly of potato wild relative species, Solanum commersonii.</title>
        <authorList>
            <person name="Cho K."/>
        </authorList>
    </citation>
    <scope>NUCLEOTIDE SEQUENCE [LARGE SCALE GENOMIC DNA]</scope>
    <source>
        <strain evidence="1">LZ3.2</strain>
        <tissue evidence="1">Leaf</tissue>
    </source>
</reference>
<accession>A0A9J6B3R1</accession>
<dbReference type="Proteomes" id="UP000824120">
    <property type="component" value="Chromosome 1"/>
</dbReference>